<keyword evidence="1" id="KW-0547">Nucleotide-binding</keyword>
<dbReference type="InterPro" id="IPR001806">
    <property type="entry name" value="Small_GTPase"/>
</dbReference>
<dbReference type="EMBL" id="HBIC01009033">
    <property type="protein sequence ID" value="CAE0275675.1"/>
    <property type="molecule type" value="Transcribed_RNA"/>
</dbReference>
<dbReference type="PRINTS" id="PR00449">
    <property type="entry name" value="RASTRNSFRMNG"/>
</dbReference>
<accession>A0A7S3GT99</accession>
<dbReference type="SMART" id="SM00175">
    <property type="entry name" value="RAB"/>
    <property type="match status" value="1"/>
</dbReference>
<keyword evidence="2" id="KW-0342">GTP-binding</keyword>
<sequence>MVACNTDSFFDWHHPNVFDTFLLRIADKSVITSLEIWDTSGEDGDFARRPNVHHGANVYLLCFKVNDSSSYYNARDKWYPEIRRCAPEVPIILVGTQSDMRQGNNSSSHGIVTQQMGHQLLNEIGARAYVECSALQNMNVVNVFAEAVRYAQPSSGAERERTIGTFLNPHYLIH</sequence>
<dbReference type="SMART" id="SM00174">
    <property type="entry name" value="RHO"/>
    <property type="match status" value="1"/>
</dbReference>
<dbReference type="GO" id="GO:0003924">
    <property type="term" value="F:GTPase activity"/>
    <property type="evidence" value="ECO:0007669"/>
    <property type="project" value="InterPro"/>
</dbReference>
<dbReference type="CDD" id="cd00157">
    <property type="entry name" value="Rho"/>
    <property type="match status" value="1"/>
</dbReference>
<dbReference type="PROSITE" id="PS51421">
    <property type="entry name" value="RAS"/>
    <property type="match status" value="1"/>
</dbReference>
<organism evidence="3">
    <name type="scientific">Spumella elongata</name>
    <dbReference type="NCBI Taxonomy" id="89044"/>
    <lineage>
        <taxon>Eukaryota</taxon>
        <taxon>Sar</taxon>
        <taxon>Stramenopiles</taxon>
        <taxon>Ochrophyta</taxon>
        <taxon>Chrysophyceae</taxon>
        <taxon>Chromulinales</taxon>
        <taxon>Chromulinaceae</taxon>
        <taxon>Spumella</taxon>
    </lineage>
</organism>
<dbReference type="GO" id="GO:0005525">
    <property type="term" value="F:GTP binding"/>
    <property type="evidence" value="ECO:0007669"/>
    <property type="project" value="UniProtKB-KW"/>
</dbReference>
<evidence type="ECO:0000256" key="1">
    <source>
        <dbReference type="ARBA" id="ARBA00022741"/>
    </source>
</evidence>
<gene>
    <name evidence="3" type="ORF">SELO1098_LOCUS4503</name>
</gene>
<evidence type="ECO:0000313" key="3">
    <source>
        <dbReference type="EMBL" id="CAE0275675.1"/>
    </source>
</evidence>
<dbReference type="InterPro" id="IPR027417">
    <property type="entry name" value="P-loop_NTPase"/>
</dbReference>
<dbReference type="Pfam" id="PF00071">
    <property type="entry name" value="Ras"/>
    <property type="match status" value="1"/>
</dbReference>
<name>A0A7S3GT99_9STRA</name>
<dbReference type="AlphaFoldDB" id="A0A7S3GT99"/>
<dbReference type="SMART" id="SM00173">
    <property type="entry name" value="RAS"/>
    <property type="match status" value="1"/>
</dbReference>
<dbReference type="PROSITE" id="PS51420">
    <property type="entry name" value="RHO"/>
    <property type="match status" value="1"/>
</dbReference>
<protein>
    <submittedName>
        <fullName evidence="3">Uncharacterized protein</fullName>
    </submittedName>
</protein>
<reference evidence="3" key="1">
    <citation type="submission" date="2021-01" db="EMBL/GenBank/DDBJ databases">
        <authorList>
            <person name="Corre E."/>
            <person name="Pelletier E."/>
            <person name="Niang G."/>
            <person name="Scheremetjew M."/>
            <person name="Finn R."/>
            <person name="Kale V."/>
            <person name="Holt S."/>
            <person name="Cochrane G."/>
            <person name="Meng A."/>
            <person name="Brown T."/>
            <person name="Cohen L."/>
        </authorList>
    </citation>
    <scope>NUCLEOTIDE SEQUENCE</scope>
    <source>
        <strain evidence="3">CCAP 955/1</strain>
    </source>
</reference>
<dbReference type="PANTHER" id="PTHR24072">
    <property type="entry name" value="RHO FAMILY GTPASE"/>
    <property type="match status" value="1"/>
</dbReference>
<dbReference type="PROSITE" id="PS51419">
    <property type="entry name" value="RAB"/>
    <property type="match status" value="1"/>
</dbReference>
<dbReference type="SUPFAM" id="SSF52540">
    <property type="entry name" value="P-loop containing nucleoside triphosphate hydrolases"/>
    <property type="match status" value="1"/>
</dbReference>
<proteinExistence type="predicted"/>
<evidence type="ECO:0000256" key="2">
    <source>
        <dbReference type="ARBA" id="ARBA00023134"/>
    </source>
</evidence>
<dbReference type="Gene3D" id="3.40.50.300">
    <property type="entry name" value="P-loop containing nucleotide triphosphate hydrolases"/>
    <property type="match status" value="1"/>
</dbReference>
<dbReference type="InterPro" id="IPR003578">
    <property type="entry name" value="Small_GTPase_Rho"/>
</dbReference>
<dbReference type="GO" id="GO:0007264">
    <property type="term" value="P:small GTPase-mediated signal transduction"/>
    <property type="evidence" value="ECO:0007669"/>
    <property type="project" value="InterPro"/>
</dbReference>